<sequence length="127" mass="13987">MPITSRWTTLAASIYLQFICGVSSSFAILAPAFVKKLNYRQLRLTIVSFCLDLGASVGILGAFICYAIMKSQTNNDVDGGCIKVGAYIVYVIVAVLCFVGYFVAWFFLTNVLKSHQKIAMHMVMLLA</sequence>
<dbReference type="Pfam" id="PF06813">
    <property type="entry name" value="Nodulin-like"/>
    <property type="match status" value="1"/>
</dbReference>
<accession>A0A2U1KLH0</accession>
<keyword evidence="1" id="KW-1133">Transmembrane helix</keyword>
<dbReference type="STRING" id="35608.A0A2U1KLH0"/>
<keyword evidence="1" id="KW-0812">Transmembrane</keyword>
<evidence type="ECO:0000256" key="1">
    <source>
        <dbReference type="SAM" id="Phobius"/>
    </source>
</evidence>
<feature type="domain" description="Nodulin-like" evidence="2">
    <location>
        <begin position="6"/>
        <end position="66"/>
    </location>
</feature>
<reference evidence="3 4" key="1">
    <citation type="journal article" date="2018" name="Mol. Plant">
        <title>The genome of Artemisia annua provides insight into the evolution of Asteraceae family and artemisinin biosynthesis.</title>
        <authorList>
            <person name="Shen Q."/>
            <person name="Zhang L."/>
            <person name="Liao Z."/>
            <person name="Wang S."/>
            <person name="Yan T."/>
            <person name="Shi P."/>
            <person name="Liu M."/>
            <person name="Fu X."/>
            <person name="Pan Q."/>
            <person name="Wang Y."/>
            <person name="Lv Z."/>
            <person name="Lu X."/>
            <person name="Zhang F."/>
            <person name="Jiang W."/>
            <person name="Ma Y."/>
            <person name="Chen M."/>
            <person name="Hao X."/>
            <person name="Li L."/>
            <person name="Tang Y."/>
            <person name="Lv G."/>
            <person name="Zhou Y."/>
            <person name="Sun X."/>
            <person name="Brodelius P.E."/>
            <person name="Rose J.K.C."/>
            <person name="Tang K."/>
        </authorList>
    </citation>
    <scope>NUCLEOTIDE SEQUENCE [LARGE SCALE GENOMIC DNA]</scope>
    <source>
        <strain evidence="4">cv. Huhao1</strain>
        <tissue evidence="3">Leaf</tissue>
    </source>
</reference>
<evidence type="ECO:0000259" key="2">
    <source>
        <dbReference type="Pfam" id="PF06813"/>
    </source>
</evidence>
<dbReference type="Proteomes" id="UP000245207">
    <property type="component" value="Unassembled WGS sequence"/>
</dbReference>
<dbReference type="AlphaFoldDB" id="A0A2U1KLH0"/>
<feature type="transmembrane region" description="Helical" evidence="1">
    <location>
        <begin position="46"/>
        <end position="69"/>
    </location>
</feature>
<evidence type="ECO:0000313" key="3">
    <source>
        <dbReference type="EMBL" id="PWA37605.1"/>
    </source>
</evidence>
<organism evidence="3 4">
    <name type="scientific">Artemisia annua</name>
    <name type="common">Sweet wormwood</name>
    <dbReference type="NCBI Taxonomy" id="35608"/>
    <lineage>
        <taxon>Eukaryota</taxon>
        <taxon>Viridiplantae</taxon>
        <taxon>Streptophyta</taxon>
        <taxon>Embryophyta</taxon>
        <taxon>Tracheophyta</taxon>
        <taxon>Spermatophyta</taxon>
        <taxon>Magnoliopsida</taxon>
        <taxon>eudicotyledons</taxon>
        <taxon>Gunneridae</taxon>
        <taxon>Pentapetalae</taxon>
        <taxon>asterids</taxon>
        <taxon>campanulids</taxon>
        <taxon>Asterales</taxon>
        <taxon>Asteraceae</taxon>
        <taxon>Asteroideae</taxon>
        <taxon>Anthemideae</taxon>
        <taxon>Artemisiinae</taxon>
        <taxon>Artemisia</taxon>
    </lineage>
</organism>
<comment type="caution">
    <text evidence="3">The sequence shown here is derived from an EMBL/GenBank/DDBJ whole genome shotgun (WGS) entry which is preliminary data.</text>
</comment>
<feature type="transmembrane region" description="Helical" evidence="1">
    <location>
        <begin position="12"/>
        <end position="34"/>
    </location>
</feature>
<keyword evidence="1" id="KW-0472">Membrane</keyword>
<name>A0A2U1KLH0_ARTAN</name>
<evidence type="ECO:0000313" key="4">
    <source>
        <dbReference type="Proteomes" id="UP000245207"/>
    </source>
</evidence>
<gene>
    <name evidence="3" type="ORF">CTI12_AA590560</name>
</gene>
<dbReference type="EMBL" id="PKPP01016542">
    <property type="protein sequence ID" value="PWA37605.1"/>
    <property type="molecule type" value="Genomic_DNA"/>
</dbReference>
<feature type="transmembrane region" description="Helical" evidence="1">
    <location>
        <begin position="89"/>
        <end position="112"/>
    </location>
</feature>
<dbReference type="InterPro" id="IPR010658">
    <property type="entry name" value="Nodulin-like"/>
</dbReference>
<proteinExistence type="predicted"/>
<keyword evidence="4" id="KW-1185">Reference proteome</keyword>
<protein>
    <recommendedName>
        <fullName evidence="2">Nodulin-like domain-containing protein</fullName>
    </recommendedName>
</protein>